<dbReference type="InterPro" id="IPR013785">
    <property type="entry name" value="Aldolase_TIM"/>
</dbReference>
<dbReference type="PANTHER" id="PTHR22893">
    <property type="entry name" value="NADH OXIDOREDUCTASE-RELATED"/>
    <property type="match status" value="1"/>
</dbReference>
<comment type="caution">
    <text evidence="5">The sequence shown here is derived from an EMBL/GenBank/DDBJ whole genome shotgun (WGS) entry which is preliminary data.</text>
</comment>
<sequence>MTVKNALFSPTKVGNLELKHRVVLCPLTRYRATKEAVPTDLQVEYYKQRASEGGLLITEATFISPSAGSYPQAPGIFTDEQIEGWKKVTKAVHEKKAYIYLQLWHIGRAGSHLLNPNHEATVSASAIPIKGKDMLGNDFETPRPLEVNEIKSIVEDYRQASLNAIKAGFDGVEIHSANGYLLDQFLNSNSNKRTDEYGGSVENRCRFTLEVVDAVADAIGAERTGIRFSPGGSFQDMADENPTETWGHALTQLQKKHPNLSYVHVTEPRSSWLTDNNTERTDSLDSFRKIWQGAFITASGFSNRKEQAFEIAERTGNLCAFGRAFIANPDLPERLRNGWELNKYDRSTFYTHDAKGYIDYPFYNDKQQ</sequence>
<keyword evidence="6" id="KW-1185">Reference proteome</keyword>
<dbReference type="GO" id="GO:0016628">
    <property type="term" value="F:oxidoreductase activity, acting on the CH-CH group of donors, NAD or NADP as acceptor"/>
    <property type="evidence" value="ECO:0007669"/>
    <property type="project" value="UniProtKB-ARBA"/>
</dbReference>
<dbReference type="Gene3D" id="3.20.20.70">
    <property type="entry name" value="Aldolase class I"/>
    <property type="match status" value="1"/>
</dbReference>
<dbReference type="SUPFAM" id="SSF51395">
    <property type="entry name" value="FMN-linked oxidoreductases"/>
    <property type="match status" value="1"/>
</dbReference>
<dbReference type="Pfam" id="PF00724">
    <property type="entry name" value="Oxidored_FMN"/>
    <property type="match status" value="1"/>
</dbReference>
<accession>A0A1C7NC14</accession>
<dbReference type="STRING" id="101091.A0A1C7NC14"/>
<dbReference type="GO" id="GO:0005829">
    <property type="term" value="C:cytosol"/>
    <property type="evidence" value="ECO:0007669"/>
    <property type="project" value="UniProtKB-ARBA"/>
</dbReference>
<proteinExistence type="inferred from homology"/>
<evidence type="ECO:0000313" key="6">
    <source>
        <dbReference type="Proteomes" id="UP000093000"/>
    </source>
</evidence>
<comment type="similarity">
    <text evidence="2">Belongs to the NADH:flavin oxidoreductase/NADH oxidase family.</text>
</comment>
<evidence type="ECO:0000256" key="1">
    <source>
        <dbReference type="ARBA" id="ARBA00001917"/>
    </source>
</evidence>
<dbReference type="InParanoid" id="A0A1C7NC14"/>
<dbReference type="FunFam" id="3.20.20.70:FF:000059">
    <property type="entry name" value="N-ethylmaleimide reductase, FMN-linked"/>
    <property type="match status" value="1"/>
</dbReference>
<dbReference type="OrthoDB" id="276546at2759"/>
<dbReference type="InterPro" id="IPR045247">
    <property type="entry name" value="Oye-like"/>
</dbReference>
<evidence type="ECO:0000256" key="2">
    <source>
        <dbReference type="ARBA" id="ARBA00005979"/>
    </source>
</evidence>
<organism evidence="5 6">
    <name type="scientific">Choanephora cucurbitarum</name>
    <dbReference type="NCBI Taxonomy" id="101091"/>
    <lineage>
        <taxon>Eukaryota</taxon>
        <taxon>Fungi</taxon>
        <taxon>Fungi incertae sedis</taxon>
        <taxon>Mucoromycota</taxon>
        <taxon>Mucoromycotina</taxon>
        <taxon>Mucoromycetes</taxon>
        <taxon>Mucorales</taxon>
        <taxon>Mucorineae</taxon>
        <taxon>Choanephoraceae</taxon>
        <taxon>Choanephoroideae</taxon>
        <taxon>Choanephora</taxon>
    </lineage>
</organism>
<dbReference type="AlphaFoldDB" id="A0A1C7NC14"/>
<dbReference type="CDD" id="cd02933">
    <property type="entry name" value="OYE_like_FMN"/>
    <property type="match status" value="1"/>
</dbReference>
<evidence type="ECO:0000259" key="4">
    <source>
        <dbReference type="Pfam" id="PF00724"/>
    </source>
</evidence>
<keyword evidence="3" id="KW-0560">Oxidoreductase</keyword>
<dbReference type="GO" id="GO:0010181">
    <property type="term" value="F:FMN binding"/>
    <property type="evidence" value="ECO:0007669"/>
    <property type="project" value="InterPro"/>
</dbReference>
<reference evidence="5 6" key="1">
    <citation type="submission" date="2016-03" db="EMBL/GenBank/DDBJ databases">
        <title>Choanephora cucurbitarum.</title>
        <authorList>
            <person name="Min B."/>
            <person name="Park H."/>
            <person name="Park J.-H."/>
            <person name="Shin H.-D."/>
            <person name="Choi I.-G."/>
        </authorList>
    </citation>
    <scope>NUCLEOTIDE SEQUENCE [LARGE SCALE GENOMIC DNA]</scope>
    <source>
        <strain evidence="5 6">KUS-F28377</strain>
    </source>
</reference>
<comment type="cofactor">
    <cofactor evidence="1">
        <name>FMN</name>
        <dbReference type="ChEBI" id="CHEBI:58210"/>
    </cofactor>
</comment>
<protein>
    <submittedName>
        <fullName evidence="5">Putative 12-oxophytodienoate reductase 2</fullName>
    </submittedName>
</protein>
<dbReference type="InterPro" id="IPR001155">
    <property type="entry name" value="OxRdtase_FMN_N"/>
</dbReference>
<dbReference type="PANTHER" id="PTHR22893:SF91">
    <property type="entry name" value="NADPH DEHYDROGENASE 2-RELATED"/>
    <property type="match status" value="1"/>
</dbReference>
<gene>
    <name evidence="5" type="primary">OPR2</name>
    <name evidence="5" type="ORF">A0J61_07047</name>
</gene>
<evidence type="ECO:0000313" key="5">
    <source>
        <dbReference type="EMBL" id="OBZ84894.1"/>
    </source>
</evidence>
<evidence type="ECO:0000256" key="3">
    <source>
        <dbReference type="ARBA" id="ARBA00023002"/>
    </source>
</evidence>
<feature type="domain" description="NADH:flavin oxidoreductase/NADH oxidase N-terminal" evidence="4">
    <location>
        <begin position="7"/>
        <end position="341"/>
    </location>
</feature>
<dbReference type="EMBL" id="LUGH01000457">
    <property type="protein sequence ID" value="OBZ84894.1"/>
    <property type="molecule type" value="Genomic_DNA"/>
</dbReference>
<dbReference type="FunCoup" id="A0A1C7NC14">
    <property type="interactions" value="288"/>
</dbReference>
<dbReference type="Proteomes" id="UP000093000">
    <property type="component" value="Unassembled WGS sequence"/>
</dbReference>
<name>A0A1C7NC14_9FUNG</name>